<sequence length="39" mass="4485">MTQNEQYINVSKFKHATNWKNVSDGTRLPCGENVSPLYN</sequence>
<keyword evidence="2" id="KW-1185">Reference proteome</keyword>
<accession>A0ABM9ZU10</accession>
<reference evidence="1 2" key="1">
    <citation type="submission" date="2009-12" db="EMBL/GenBank/DDBJ databases">
        <authorList>
            <person name="Shrivastava S."/>
            <person name="Madupu R."/>
            <person name="Durkin A.S."/>
            <person name="Torralba M."/>
            <person name="Methe B."/>
            <person name="Sutton G.G."/>
            <person name="Strausberg R.L."/>
            <person name="Nelson K.E."/>
        </authorList>
    </citation>
    <scope>NUCLEOTIDE SEQUENCE [LARGE SCALE GENOMIC DNA]</scope>
    <source>
        <strain evidence="1 2">W5455</strain>
    </source>
</reference>
<proteinExistence type="predicted"/>
<comment type="caution">
    <text evidence="1">The sequence shown here is derived from an EMBL/GenBank/DDBJ whole genome shotgun (WGS) entry which is preliminary data.</text>
</comment>
<name>A0ABM9ZU10_9BACT</name>
<evidence type="ECO:0000313" key="1">
    <source>
        <dbReference type="EMBL" id="EFB90361.1"/>
    </source>
</evidence>
<protein>
    <submittedName>
        <fullName evidence="1">Uncharacterized protein</fullName>
    </submittedName>
</protein>
<dbReference type="Proteomes" id="UP000006462">
    <property type="component" value="Unassembled WGS sequence"/>
</dbReference>
<organism evidence="1 2">
    <name type="scientific">Pyramidobacter piscolens W5455</name>
    <dbReference type="NCBI Taxonomy" id="352165"/>
    <lineage>
        <taxon>Bacteria</taxon>
        <taxon>Thermotogati</taxon>
        <taxon>Synergistota</taxon>
        <taxon>Synergistia</taxon>
        <taxon>Synergistales</taxon>
        <taxon>Dethiosulfovibrionaceae</taxon>
        <taxon>Pyramidobacter</taxon>
    </lineage>
</organism>
<dbReference type="EMBL" id="ADFP01000084">
    <property type="protein sequence ID" value="EFB90361.1"/>
    <property type="molecule type" value="Genomic_DNA"/>
</dbReference>
<gene>
    <name evidence="1" type="ORF">HMPREF7215_2250</name>
</gene>
<evidence type="ECO:0000313" key="2">
    <source>
        <dbReference type="Proteomes" id="UP000006462"/>
    </source>
</evidence>